<evidence type="ECO:0000313" key="3">
    <source>
        <dbReference type="Proteomes" id="UP000292052"/>
    </source>
</evidence>
<dbReference type="PANTHER" id="PTHR21119:SF5">
    <property type="entry name" value="C2 DOMAIN-CONTAINING PROTEIN"/>
    <property type="match status" value="1"/>
</dbReference>
<dbReference type="OrthoDB" id="9976063at2759"/>
<evidence type="ECO:0000313" key="2">
    <source>
        <dbReference type="EMBL" id="RZC37170.1"/>
    </source>
</evidence>
<protein>
    <submittedName>
        <fullName evidence="2">Uncharacterized protein</fullName>
    </submittedName>
</protein>
<dbReference type="InterPro" id="IPR039934">
    <property type="entry name" value="C2CD2/C2CD2L"/>
</dbReference>
<dbReference type="AlphaFoldDB" id="A0A482VWK9"/>
<dbReference type="STRING" id="1661398.A0A482VWK9"/>
<keyword evidence="3" id="KW-1185">Reference proteome</keyword>
<dbReference type="PANTHER" id="PTHR21119">
    <property type="entry name" value="C2 DOMAIN-CONTAINING PROTEIN"/>
    <property type="match status" value="1"/>
</dbReference>
<organism evidence="2 3">
    <name type="scientific">Asbolus verrucosus</name>
    <name type="common">Desert ironclad beetle</name>
    <dbReference type="NCBI Taxonomy" id="1661398"/>
    <lineage>
        <taxon>Eukaryota</taxon>
        <taxon>Metazoa</taxon>
        <taxon>Ecdysozoa</taxon>
        <taxon>Arthropoda</taxon>
        <taxon>Hexapoda</taxon>
        <taxon>Insecta</taxon>
        <taxon>Pterygota</taxon>
        <taxon>Neoptera</taxon>
        <taxon>Endopterygota</taxon>
        <taxon>Coleoptera</taxon>
        <taxon>Polyphaga</taxon>
        <taxon>Cucujiformia</taxon>
        <taxon>Tenebrionidae</taxon>
        <taxon>Pimeliinae</taxon>
        <taxon>Asbolus</taxon>
    </lineage>
</organism>
<comment type="caution">
    <text evidence="2">The sequence shown here is derived from an EMBL/GenBank/DDBJ whole genome shotgun (WGS) entry which is preliminary data.</text>
</comment>
<keyword evidence="1" id="KW-0472">Membrane</keyword>
<proteinExistence type="predicted"/>
<evidence type="ECO:0000256" key="1">
    <source>
        <dbReference type="SAM" id="Phobius"/>
    </source>
</evidence>
<sequence length="185" mass="20446">MGDLAEAVEDLICAFDGTGDTTMDTLAMFVFGWILAALFVLWLGKLIYARFMAKSNETKTKVEPVKNEVSVDTVDTKSVKKTVSAPKSAVVSKGGGGGYVPPTPPVRKRLTRQSPTPEVRKVKYVPAPQCTGPDNICVLWVNDVFQWLYNDLVIVNELLSVWIQALNEYAKKSATEVRNFPLSFK</sequence>
<dbReference type="Proteomes" id="UP000292052">
    <property type="component" value="Unassembled WGS sequence"/>
</dbReference>
<accession>A0A482VWK9</accession>
<name>A0A482VWK9_ASBVE</name>
<gene>
    <name evidence="2" type="ORF">BDFB_005444</name>
</gene>
<keyword evidence="1" id="KW-0812">Transmembrane</keyword>
<feature type="transmembrane region" description="Helical" evidence="1">
    <location>
        <begin position="26"/>
        <end position="44"/>
    </location>
</feature>
<dbReference type="EMBL" id="QDEB01055233">
    <property type="protein sequence ID" value="RZC37170.1"/>
    <property type="molecule type" value="Genomic_DNA"/>
</dbReference>
<keyword evidence="1" id="KW-1133">Transmembrane helix</keyword>
<reference evidence="2 3" key="1">
    <citation type="submission" date="2017-03" db="EMBL/GenBank/DDBJ databases">
        <title>Genome of the blue death feigning beetle - Asbolus verrucosus.</title>
        <authorList>
            <person name="Rider S.D."/>
        </authorList>
    </citation>
    <scope>NUCLEOTIDE SEQUENCE [LARGE SCALE GENOMIC DNA]</scope>
    <source>
        <strain evidence="2">Butters</strain>
        <tissue evidence="2">Head and leg muscle</tissue>
    </source>
</reference>